<evidence type="ECO:0008006" key="3">
    <source>
        <dbReference type="Google" id="ProtNLM"/>
    </source>
</evidence>
<proteinExistence type="predicted"/>
<dbReference type="Pfam" id="PF16258">
    <property type="entry name" value="DUF4912"/>
    <property type="match status" value="1"/>
</dbReference>
<comment type="caution">
    <text evidence="1">The sequence shown here is derived from an EMBL/GenBank/DDBJ whole genome shotgun (WGS) entry which is preliminary data.</text>
</comment>
<dbReference type="InterPro" id="IPR032585">
    <property type="entry name" value="DUF4912"/>
</dbReference>
<gene>
    <name evidence="1" type="ORF">FHS18_002823</name>
</gene>
<dbReference type="AlphaFoldDB" id="A0A7W5FMZ5"/>
<protein>
    <recommendedName>
        <fullName evidence="3">DUF4912 domain-containing protein</fullName>
    </recommendedName>
</protein>
<reference evidence="1 2" key="1">
    <citation type="submission" date="2020-08" db="EMBL/GenBank/DDBJ databases">
        <title>Genomic Encyclopedia of Type Strains, Phase III (KMG-III): the genomes of soil and plant-associated and newly described type strains.</title>
        <authorList>
            <person name="Whitman W."/>
        </authorList>
    </citation>
    <scope>NUCLEOTIDE SEQUENCE [LARGE SCALE GENOMIC DNA]</scope>
    <source>
        <strain evidence="1 2">CECT 5862</strain>
    </source>
</reference>
<dbReference type="EMBL" id="JACHXK010000005">
    <property type="protein sequence ID" value="MBB3110756.1"/>
    <property type="molecule type" value="Genomic_DNA"/>
</dbReference>
<name>A0A7W5FMZ5_9BACL</name>
<dbReference type="Proteomes" id="UP000570361">
    <property type="component" value="Unassembled WGS sequence"/>
</dbReference>
<organism evidence="1 2">
    <name type="scientific">Paenibacillus phyllosphaerae</name>
    <dbReference type="NCBI Taxonomy" id="274593"/>
    <lineage>
        <taxon>Bacteria</taxon>
        <taxon>Bacillati</taxon>
        <taxon>Bacillota</taxon>
        <taxon>Bacilli</taxon>
        <taxon>Bacillales</taxon>
        <taxon>Paenibacillaceae</taxon>
        <taxon>Paenibacillus</taxon>
    </lineage>
</organism>
<sequence length="217" mass="24805">MDMTTIMALLEAGKTQKEVAEQLGIPIGKLRYQVTNFRKTRNAAPIQSAMEVDDYTLLDEQYGLDRLVVMPRDAESLYVYWELTTDLIKMVEAHFGCGWNVLPKKLRVYDVSFIHFKGDNFNRYWDFDVNQETSNWFVKGVAAGCSYVIDYGTTALDGRFITLLRSGAVQTPPLDEHAEGESRWVRMEVTKATEEAGPNWQPYFTGYSLSTQLDIET</sequence>
<keyword evidence="2" id="KW-1185">Reference proteome</keyword>
<evidence type="ECO:0000313" key="1">
    <source>
        <dbReference type="EMBL" id="MBB3110756.1"/>
    </source>
</evidence>
<evidence type="ECO:0000313" key="2">
    <source>
        <dbReference type="Proteomes" id="UP000570361"/>
    </source>
</evidence>
<accession>A0A7W5FMZ5</accession>